<dbReference type="InterPro" id="IPR036388">
    <property type="entry name" value="WH-like_DNA-bd_sf"/>
</dbReference>
<proteinExistence type="predicted"/>
<dbReference type="SUPFAM" id="SSF46955">
    <property type="entry name" value="Putative DNA-binding domain"/>
    <property type="match status" value="1"/>
</dbReference>
<evidence type="ECO:0000259" key="1">
    <source>
        <dbReference type="Pfam" id="PF07022"/>
    </source>
</evidence>
<organism evidence="2 3">
    <name type="scientific">Methylobacterium aerolatum</name>
    <dbReference type="NCBI Taxonomy" id="418708"/>
    <lineage>
        <taxon>Bacteria</taxon>
        <taxon>Pseudomonadati</taxon>
        <taxon>Pseudomonadota</taxon>
        <taxon>Alphaproteobacteria</taxon>
        <taxon>Hyphomicrobiales</taxon>
        <taxon>Methylobacteriaceae</taxon>
        <taxon>Methylobacterium</taxon>
    </lineage>
</organism>
<evidence type="ECO:0000313" key="2">
    <source>
        <dbReference type="EMBL" id="MDQ0448388.1"/>
    </source>
</evidence>
<dbReference type="InterPro" id="IPR009061">
    <property type="entry name" value="DNA-bd_dom_put_sf"/>
</dbReference>
<sequence>MVKRDISASNSSSTIVTIDDLAAHFGVSRSTVKNWYHRDGVIRPCIAIGNVVRFDLAECEQRLLARSRKSHKSAE</sequence>
<dbReference type="Gene3D" id="1.10.10.10">
    <property type="entry name" value="Winged helix-like DNA-binding domain superfamily/Winged helix DNA-binding domain"/>
    <property type="match status" value="1"/>
</dbReference>
<dbReference type="InterPro" id="IPR010744">
    <property type="entry name" value="Phage_CI_N"/>
</dbReference>
<gene>
    <name evidence="2" type="ORF">QO012_002897</name>
</gene>
<protein>
    <submittedName>
        <fullName evidence="2">Site-specific integrase-resolvase</fullName>
    </submittedName>
</protein>
<dbReference type="RefSeq" id="WP_238202348.1">
    <property type="nucleotide sequence ID" value="NZ_BPQE01000011.1"/>
</dbReference>
<accession>A0ABU0I1B0</accession>
<dbReference type="EMBL" id="JAUSVP010000008">
    <property type="protein sequence ID" value="MDQ0448388.1"/>
    <property type="molecule type" value="Genomic_DNA"/>
</dbReference>
<feature type="domain" description="Bacteriophage CI repressor N-terminal" evidence="1">
    <location>
        <begin position="20"/>
        <end position="39"/>
    </location>
</feature>
<name>A0ABU0I1B0_9HYPH</name>
<keyword evidence="3" id="KW-1185">Reference proteome</keyword>
<reference evidence="2 3" key="1">
    <citation type="submission" date="2023-07" db="EMBL/GenBank/DDBJ databases">
        <title>Genomic Encyclopedia of Type Strains, Phase IV (KMG-IV): sequencing the most valuable type-strain genomes for metagenomic binning, comparative biology and taxonomic classification.</title>
        <authorList>
            <person name="Goeker M."/>
        </authorList>
    </citation>
    <scope>NUCLEOTIDE SEQUENCE [LARGE SCALE GENOMIC DNA]</scope>
    <source>
        <strain evidence="2 3">DSM 19013</strain>
    </source>
</reference>
<dbReference type="Pfam" id="PF07022">
    <property type="entry name" value="Phage_CI_repr"/>
    <property type="match status" value="1"/>
</dbReference>
<comment type="caution">
    <text evidence="2">The sequence shown here is derived from an EMBL/GenBank/DDBJ whole genome shotgun (WGS) entry which is preliminary data.</text>
</comment>
<evidence type="ECO:0000313" key="3">
    <source>
        <dbReference type="Proteomes" id="UP001231124"/>
    </source>
</evidence>
<dbReference type="Proteomes" id="UP001231124">
    <property type="component" value="Unassembled WGS sequence"/>
</dbReference>